<accession>A0A4C1SD60</accession>
<dbReference type="Proteomes" id="UP000299102">
    <property type="component" value="Unassembled WGS sequence"/>
</dbReference>
<evidence type="ECO:0000313" key="3">
    <source>
        <dbReference type="Proteomes" id="UP000299102"/>
    </source>
</evidence>
<feature type="region of interest" description="Disordered" evidence="1">
    <location>
        <begin position="146"/>
        <end position="165"/>
    </location>
</feature>
<dbReference type="AlphaFoldDB" id="A0A4C1SD60"/>
<keyword evidence="3" id="KW-1185">Reference proteome</keyword>
<gene>
    <name evidence="2" type="ORF">EVAR_74203_1</name>
</gene>
<sequence>MLTAQSVDRDETIRSMPTRAESRVKASSNYKKRELRKRNIDFIESYFRPKEIFSYSRVAHKQLPSQKLSRLRQVYLNRGARTAVRFSRWHRPAARLSQTPRKINKSNPAGRRLRPHADPRRSGTARPRFRAAPSEMERDVYGRANEGECNPAVRPMGEGKMADDI</sequence>
<reference evidence="2 3" key="1">
    <citation type="journal article" date="2019" name="Commun. Biol.">
        <title>The bagworm genome reveals a unique fibroin gene that provides high tensile strength.</title>
        <authorList>
            <person name="Kono N."/>
            <person name="Nakamura H."/>
            <person name="Ohtoshi R."/>
            <person name="Tomita M."/>
            <person name="Numata K."/>
            <person name="Arakawa K."/>
        </authorList>
    </citation>
    <scope>NUCLEOTIDE SEQUENCE [LARGE SCALE GENOMIC DNA]</scope>
</reference>
<evidence type="ECO:0000256" key="1">
    <source>
        <dbReference type="SAM" id="MobiDB-lite"/>
    </source>
</evidence>
<organism evidence="2 3">
    <name type="scientific">Eumeta variegata</name>
    <name type="common">Bagworm moth</name>
    <name type="synonym">Eumeta japonica</name>
    <dbReference type="NCBI Taxonomy" id="151549"/>
    <lineage>
        <taxon>Eukaryota</taxon>
        <taxon>Metazoa</taxon>
        <taxon>Ecdysozoa</taxon>
        <taxon>Arthropoda</taxon>
        <taxon>Hexapoda</taxon>
        <taxon>Insecta</taxon>
        <taxon>Pterygota</taxon>
        <taxon>Neoptera</taxon>
        <taxon>Endopterygota</taxon>
        <taxon>Lepidoptera</taxon>
        <taxon>Glossata</taxon>
        <taxon>Ditrysia</taxon>
        <taxon>Tineoidea</taxon>
        <taxon>Psychidae</taxon>
        <taxon>Oiketicinae</taxon>
        <taxon>Eumeta</taxon>
    </lineage>
</organism>
<evidence type="ECO:0000313" key="2">
    <source>
        <dbReference type="EMBL" id="GBO99785.1"/>
    </source>
</evidence>
<comment type="caution">
    <text evidence="2">The sequence shown here is derived from an EMBL/GenBank/DDBJ whole genome shotgun (WGS) entry which is preliminary data.</text>
</comment>
<protein>
    <submittedName>
        <fullName evidence="2">Uncharacterized protein</fullName>
    </submittedName>
</protein>
<dbReference type="EMBL" id="BGZK01000004">
    <property type="protein sequence ID" value="GBO99785.1"/>
    <property type="molecule type" value="Genomic_DNA"/>
</dbReference>
<name>A0A4C1SD60_EUMVA</name>
<feature type="region of interest" description="Disordered" evidence="1">
    <location>
        <begin position="93"/>
        <end position="137"/>
    </location>
</feature>
<feature type="compositionally biased region" description="Polar residues" evidence="1">
    <location>
        <begin position="96"/>
        <end position="107"/>
    </location>
</feature>
<feature type="region of interest" description="Disordered" evidence="1">
    <location>
        <begin position="1"/>
        <end position="30"/>
    </location>
</feature>
<proteinExistence type="predicted"/>